<gene>
    <name evidence="16" type="ORF">CINCED_3A001655</name>
</gene>
<dbReference type="Gene3D" id="2.60.40.10">
    <property type="entry name" value="Immunoglobulins"/>
    <property type="match status" value="1"/>
</dbReference>
<evidence type="ECO:0000256" key="2">
    <source>
        <dbReference type="ARBA" id="ARBA00009492"/>
    </source>
</evidence>
<keyword evidence="4" id="KW-0964">Secreted</keyword>
<accession>A0A5E4MH34</accession>
<evidence type="ECO:0000256" key="12">
    <source>
        <dbReference type="PROSITE-ProRule" id="PRU00352"/>
    </source>
</evidence>
<dbReference type="PANTHER" id="PTHR11036:SF90">
    <property type="entry name" value="SEMAPHORIN 2B, ISOFORM D-RELATED"/>
    <property type="match status" value="1"/>
</dbReference>
<comment type="subcellular location">
    <subcellularLocation>
        <location evidence="1">Secreted</location>
    </subcellularLocation>
</comment>
<keyword evidence="3" id="KW-0217">Developmental protein</keyword>
<evidence type="ECO:0000259" key="14">
    <source>
        <dbReference type="PROSITE" id="PS50835"/>
    </source>
</evidence>
<evidence type="ECO:0000313" key="16">
    <source>
        <dbReference type="EMBL" id="VVC30210.1"/>
    </source>
</evidence>
<evidence type="ECO:0000256" key="3">
    <source>
        <dbReference type="ARBA" id="ARBA00022473"/>
    </source>
</evidence>
<dbReference type="SUPFAM" id="SSF48726">
    <property type="entry name" value="Immunoglobulin"/>
    <property type="match status" value="1"/>
</dbReference>
<dbReference type="InterPro" id="IPR003599">
    <property type="entry name" value="Ig_sub"/>
</dbReference>
<keyword evidence="5 13" id="KW-0732">Signal</keyword>
<dbReference type="GO" id="GO:0005886">
    <property type="term" value="C:plasma membrane"/>
    <property type="evidence" value="ECO:0007669"/>
    <property type="project" value="TreeGrafter"/>
</dbReference>
<evidence type="ECO:0000256" key="5">
    <source>
        <dbReference type="ARBA" id="ARBA00022729"/>
    </source>
</evidence>
<comment type="similarity">
    <text evidence="2">Belongs to the semaphorin family.</text>
</comment>
<keyword evidence="6" id="KW-0221">Differentiation</keyword>
<dbReference type="InterPro" id="IPR015943">
    <property type="entry name" value="WD40/YVTN_repeat-like_dom_sf"/>
</dbReference>
<keyword evidence="8" id="KW-1015">Disulfide bond</keyword>
<dbReference type="InterPro" id="IPR007110">
    <property type="entry name" value="Ig-like_dom"/>
</dbReference>
<feature type="domain" description="Ig-like" evidence="14">
    <location>
        <begin position="608"/>
        <end position="673"/>
    </location>
</feature>
<dbReference type="InterPro" id="IPR027231">
    <property type="entry name" value="Semaphorin"/>
</dbReference>
<dbReference type="SMART" id="SM00409">
    <property type="entry name" value="IG"/>
    <property type="match status" value="1"/>
</dbReference>
<protein>
    <recommendedName>
        <fullName evidence="11">Semaphorin-2A</fullName>
    </recommendedName>
</protein>
<dbReference type="GO" id="GO:0071526">
    <property type="term" value="P:semaphorin-plexin signaling pathway"/>
    <property type="evidence" value="ECO:0007669"/>
    <property type="project" value="TreeGrafter"/>
</dbReference>
<evidence type="ECO:0000256" key="10">
    <source>
        <dbReference type="ARBA" id="ARBA00023319"/>
    </source>
</evidence>
<dbReference type="SMART" id="SM00630">
    <property type="entry name" value="Sema"/>
    <property type="match status" value="1"/>
</dbReference>
<evidence type="ECO:0000259" key="15">
    <source>
        <dbReference type="PROSITE" id="PS51004"/>
    </source>
</evidence>
<evidence type="ECO:0000256" key="9">
    <source>
        <dbReference type="ARBA" id="ARBA00023180"/>
    </source>
</evidence>
<keyword evidence="7" id="KW-0524">Neurogenesis</keyword>
<dbReference type="InterPro" id="IPR001627">
    <property type="entry name" value="Semap_dom"/>
</dbReference>
<proteinExistence type="inferred from homology"/>
<organism evidence="16 17">
    <name type="scientific">Cinara cedri</name>
    <dbReference type="NCBI Taxonomy" id="506608"/>
    <lineage>
        <taxon>Eukaryota</taxon>
        <taxon>Metazoa</taxon>
        <taxon>Ecdysozoa</taxon>
        <taxon>Arthropoda</taxon>
        <taxon>Hexapoda</taxon>
        <taxon>Insecta</taxon>
        <taxon>Pterygota</taxon>
        <taxon>Neoptera</taxon>
        <taxon>Paraneoptera</taxon>
        <taxon>Hemiptera</taxon>
        <taxon>Sternorrhyncha</taxon>
        <taxon>Aphidomorpha</taxon>
        <taxon>Aphidoidea</taxon>
        <taxon>Aphididae</taxon>
        <taxon>Lachninae</taxon>
        <taxon>Cinara</taxon>
    </lineage>
</organism>
<name>A0A5E4MH34_9HEMI</name>
<evidence type="ECO:0000256" key="6">
    <source>
        <dbReference type="ARBA" id="ARBA00022782"/>
    </source>
</evidence>
<feature type="domain" description="Sema" evidence="15">
    <location>
        <begin position="59"/>
        <end position="547"/>
    </location>
</feature>
<sequence>MREKRTSAVATVRLLLFAGLLARHGRPASSWAVNDAGGSASAVGGSSPLTAKYMSKVDNFFFAYSEQQCCVFPRTIRHHKNHVRELSCGRKYYRTFHLDENRDTLYVGAMDHVYRLNLSNISHTSCKDSIYLEPTQIMSCTSKGKSEDFDCRNHIRVIQSIGDGSRIYVCGTNAHNPKDYVIYSNLTHLPRTEYMPGVGVGTAKCPFDPLDNSTAIWSEKGNPGQLPALYSGTNAEFTKADSVIFRTDLFNLTSGRKEFEFKRTLKYDSNWLDKPDFVGSYDIGQYVFFFFRETAVEYINCGKSIFSRVARVCKTDMGGKNTLPHNWVTYLKARLNCSIPGEYPFYFNEIQSIYKTPGDDTLFYGVFTTSTTGLMGSAICTFRLEDVNQAFAGRFKEQATSTSAWLPVLSSKVPEPRPGQCVNDTKTLPDSVLNFIRIHPLMDEAVAHKDNQPVFYMRDLFFTRLVVDILEYVVFGSHLKYTVYYAATNEGRVYKVVQWYNDEGVPGSALLDIFDIMPGLPITAMEISRKHKALYVASDESVKQIYLSMCAHRYSSCLRCVHDPYCGWDKDKKACKPYQPGLLQDVTNSSRAVCESSVVKKWLTLTFGQSVHLSCFVKMPQVLKTYPVTWYHHSKEKGRYIVPFGENAKNIATVEGGMVIVGVSEEDGGLYECHLAGDLLCTFNLTVDAHRCSPPAGSLDYHRVYSDWCHEFQKYKSAMKSWEYKQAQCSSSRQNETAVSQNLLSNKLNESPAL</sequence>
<reference evidence="16 17" key="1">
    <citation type="submission" date="2019-08" db="EMBL/GenBank/DDBJ databases">
        <authorList>
            <person name="Alioto T."/>
            <person name="Alioto T."/>
            <person name="Gomez Garrido J."/>
        </authorList>
    </citation>
    <scope>NUCLEOTIDE SEQUENCE [LARGE SCALE GENOMIC DNA]</scope>
</reference>
<dbReference type="OrthoDB" id="9988752at2759"/>
<dbReference type="PANTHER" id="PTHR11036">
    <property type="entry name" value="SEMAPHORIN"/>
    <property type="match status" value="1"/>
</dbReference>
<dbReference type="SUPFAM" id="SSF101912">
    <property type="entry name" value="Sema domain"/>
    <property type="match status" value="1"/>
</dbReference>
<dbReference type="InterPro" id="IPR013783">
    <property type="entry name" value="Ig-like_fold"/>
</dbReference>
<comment type="caution">
    <text evidence="12">Lacks conserved residue(s) required for the propagation of feature annotation.</text>
</comment>
<dbReference type="FunFam" id="2.130.10.10:FF:000369">
    <property type="entry name" value="semaphorin-2A isoform X1"/>
    <property type="match status" value="1"/>
</dbReference>
<evidence type="ECO:0000256" key="11">
    <source>
        <dbReference type="ARBA" id="ARBA00074148"/>
    </source>
</evidence>
<evidence type="ECO:0000256" key="8">
    <source>
        <dbReference type="ARBA" id="ARBA00023157"/>
    </source>
</evidence>
<dbReference type="PROSITE" id="PS51004">
    <property type="entry name" value="SEMA"/>
    <property type="match status" value="1"/>
</dbReference>
<evidence type="ECO:0000256" key="13">
    <source>
        <dbReference type="SAM" id="SignalP"/>
    </source>
</evidence>
<dbReference type="CDD" id="cd11238">
    <property type="entry name" value="Sema_2A"/>
    <property type="match status" value="1"/>
</dbReference>
<feature type="chain" id="PRO_5022699568" description="Semaphorin-2A" evidence="13">
    <location>
        <begin position="23"/>
        <end position="754"/>
    </location>
</feature>
<dbReference type="InterPro" id="IPR036179">
    <property type="entry name" value="Ig-like_dom_sf"/>
</dbReference>
<dbReference type="GO" id="GO:0045499">
    <property type="term" value="F:chemorepellent activity"/>
    <property type="evidence" value="ECO:0007669"/>
    <property type="project" value="TreeGrafter"/>
</dbReference>
<evidence type="ECO:0000313" key="17">
    <source>
        <dbReference type="Proteomes" id="UP000325440"/>
    </source>
</evidence>
<keyword evidence="17" id="KW-1185">Reference proteome</keyword>
<evidence type="ECO:0000256" key="4">
    <source>
        <dbReference type="ARBA" id="ARBA00022525"/>
    </source>
</evidence>
<feature type="signal peptide" evidence="13">
    <location>
        <begin position="1"/>
        <end position="22"/>
    </location>
</feature>
<dbReference type="Proteomes" id="UP000325440">
    <property type="component" value="Unassembled WGS sequence"/>
</dbReference>
<evidence type="ECO:0000256" key="7">
    <source>
        <dbReference type="ARBA" id="ARBA00022902"/>
    </source>
</evidence>
<dbReference type="GO" id="GO:0007411">
    <property type="term" value="P:axon guidance"/>
    <property type="evidence" value="ECO:0007669"/>
    <property type="project" value="TreeGrafter"/>
</dbReference>
<dbReference type="GO" id="GO:0030335">
    <property type="term" value="P:positive regulation of cell migration"/>
    <property type="evidence" value="ECO:0007669"/>
    <property type="project" value="TreeGrafter"/>
</dbReference>
<dbReference type="AlphaFoldDB" id="A0A5E4MH34"/>
<dbReference type="Pfam" id="PF01403">
    <property type="entry name" value="Sema"/>
    <property type="match status" value="1"/>
</dbReference>
<dbReference type="Gene3D" id="3.30.1680.10">
    <property type="entry name" value="ligand-binding face of the semaphorins, domain 2"/>
    <property type="match status" value="1"/>
</dbReference>
<dbReference type="Gene3D" id="2.130.10.10">
    <property type="entry name" value="YVTN repeat-like/Quinoprotein amine dehydrogenase"/>
    <property type="match status" value="1"/>
</dbReference>
<dbReference type="PROSITE" id="PS50835">
    <property type="entry name" value="IG_LIKE"/>
    <property type="match status" value="1"/>
</dbReference>
<dbReference type="GO" id="GO:0005576">
    <property type="term" value="C:extracellular region"/>
    <property type="evidence" value="ECO:0007669"/>
    <property type="project" value="UniProtKB-SubCell"/>
</dbReference>
<dbReference type="GO" id="GO:0030215">
    <property type="term" value="F:semaphorin receptor binding"/>
    <property type="evidence" value="ECO:0007669"/>
    <property type="project" value="InterPro"/>
</dbReference>
<keyword evidence="9" id="KW-0325">Glycoprotein</keyword>
<dbReference type="EMBL" id="CABPRJ010000509">
    <property type="protein sequence ID" value="VVC30210.1"/>
    <property type="molecule type" value="Genomic_DNA"/>
</dbReference>
<dbReference type="InterPro" id="IPR036352">
    <property type="entry name" value="Semap_dom_sf"/>
</dbReference>
<keyword evidence="10" id="KW-0393">Immunoglobulin domain</keyword>
<evidence type="ECO:0000256" key="1">
    <source>
        <dbReference type="ARBA" id="ARBA00004613"/>
    </source>
</evidence>
<dbReference type="SUPFAM" id="SSF103575">
    <property type="entry name" value="Plexin repeat"/>
    <property type="match status" value="1"/>
</dbReference>